<keyword evidence="7" id="KW-0732">Signal</keyword>
<dbReference type="Pfam" id="PF14541">
    <property type="entry name" value="TAXi_C"/>
    <property type="match status" value="1"/>
</dbReference>
<evidence type="ECO:0000256" key="1">
    <source>
        <dbReference type="ARBA" id="ARBA00007447"/>
    </source>
</evidence>
<name>A0AAV7F4X9_ARIFI</name>
<evidence type="ECO:0000313" key="9">
    <source>
        <dbReference type="EMBL" id="KAG9455037.1"/>
    </source>
</evidence>
<dbReference type="PROSITE" id="PS51767">
    <property type="entry name" value="PEPTIDASE_A1"/>
    <property type="match status" value="1"/>
</dbReference>
<evidence type="ECO:0000256" key="6">
    <source>
        <dbReference type="PIRSR" id="PIRSR601461-1"/>
    </source>
</evidence>
<organism evidence="9 10">
    <name type="scientific">Aristolochia fimbriata</name>
    <name type="common">White veined hardy Dutchman's pipe vine</name>
    <dbReference type="NCBI Taxonomy" id="158543"/>
    <lineage>
        <taxon>Eukaryota</taxon>
        <taxon>Viridiplantae</taxon>
        <taxon>Streptophyta</taxon>
        <taxon>Embryophyta</taxon>
        <taxon>Tracheophyta</taxon>
        <taxon>Spermatophyta</taxon>
        <taxon>Magnoliopsida</taxon>
        <taxon>Magnoliidae</taxon>
        <taxon>Piperales</taxon>
        <taxon>Aristolochiaceae</taxon>
        <taxon>Aristolochia</taxon>
    </lineage>
</organism>
<accession>A0AAV7F4X9</accession>
<proteinExistence type="inferred from homology"/>
<feature type="active site" evidence="6">
    <location>
        <position position="323"/>
    </location>
</feature>
<dbReference type="Gene3D" id="2.40.70.10">
    <property type="entry name" value="Acid Proteases"/>
    <property type="match status" value="2"/>
</dbReference>
<evidence type="ECO:0000313" key="10">
    <source>
        <dbReference type="Proteomes" id="UP000825729"/>
    </source>
</evidence>
<evidence type="ECO:0000256" key="2">
    <source>
        <dbReference type="ARBA" id="ARBA00022670"/>
    </source>
</evidence>
<reference evidence="9 10" key="1">
    <citation type="submission" date="2021-07" db="EMBL/GenBank/DDBJ databases">
        <title>The Aristolochia fimbriata genome: insights into angiosperm evolution, floral development and chemical biosynthesis.</title>
        <authorList>
            <person name="Jiao Y."/>
        </authorList>
    </citation>
    <scope>NUCLEOTIDE SEQUENCE [LARGE SCALE GENOMIC DNA]</scope>
    <source>
        <strain evidence="9">IBCAS-2021</strain>
        <tissue evidence="9">Leaf</tissue>
    </source>
</reference>
<dbReference type="InterPro" id="IPR034161">
    <property type="entry name" value="Pepsin-like_plant"/>
</dbReference>
<keyword evidence="3" id="KW-0064">Aspartyl protease</keyword>
<evidence type="ECO:0000256" key="5">
    <source>
        <dbReference type="ARBA" id="ARBA00023180"/>
    </source>
</evidence>
<dbReference type="InterPro" id="IPR001461">
    <property type="entry name" value="Aspartic_peptidase_A1"/>
</dbReference>
<dbReference type="GO" id="GO:0005576">
    <property type="term" value="C:extracellular region"/>
    <property type="evidence" value="ECO:0007669"/>
    <property type="project" value="TreeGrafter"/>
</dbReference>
<keyword evidence="5" id="KW-0325">Glycoprotein</keyword>
<dbReference type="SUPFAM" id="SSF50630">
    <property type="entry name" value="Acid proteases"/>
    <property type="match status" value="1"/>
</dbReference>
<dbReference type="FunFam" id="2.40.70.10:FF:000034">
    <property type="entry name" value="Aspartyl protease family protein"/>
    <property type="match status" value="1"/>
</dbReference>
<feature type="domain" description="Peptidase A1" evidence="8">
    <location>
        <begin position="84"/>
        <end position="452"/>
    </location>
</feature>
<dbReference type="InterPro" id="IPR051708">
    <property type="entry name" value="Plant_Aspart_Prot_A1"/>
</dbReference>
<dbReference type="GO" id="GO:0004190">
    <property type="term" value="F:aspartic-type endopeptidase activity"/>
    <property type="evidence" value="ECO:0007669"/>
    <property type="project" value="UniProtKB-KW"/>
</dbReference>
<feature type="active site" evidence="6">
    <location>
        <position position="102"/>
    </location>
</feature>
<dbReference type="Proteomes" id="UP000825729">
    <property type="component" value="Unassembled WGS sequence"/>
</dbReference>
<dbReference type="InterPro" id="IPR021109">
    <property type="entry name" value="Peptidase_aspartic_dom_sf"/>
</dbReference>
<evidence type="ECO:0000256" key="7">
    <source>
        <dbReference type="SAM" id="SignalP"/>
    </source>
</evidence>
<feature type="chain" id="PRO_5043596933" description="Peptidase A1 domain-containing protein" evidence="7">
    <location>
        <begin position="24"/>
        <end position="459"/>
    </location>
</feature>
<feature type="signal peptide" evidence="7">
    <location>
        <begin position="1"/>
        <end position="23"/>
    </location>
</feature>
<evidence type="ECO:0000259" key="8">
    <source>
        <dbReference type="PROSITE" id="PS51767"/>
    </source>
</evidence>
<dbReference type="InterPro" id="IPR032861">
    <property type="entry name" value="TAXi_N"/>
</dbReference>
<comment type="similarity">
    <text evidence="1">Belongs to the peptidase A1 family.</text>
</comment>
<dbReference type="PANTHER" id="PTHR47967">
    <property type="entry name" value="OS07G0603500 PROTEIN-RELATED"/>
    <property type="match status" value="1"/>
</dbReference>
<dbReference type="InterPro" id="IPR032799">
    <property type="entry name" value="TAXi_C"/>
</dbReference>
<dbReference type="CDD" id="cd05476">
    <property type="entry name" value="pepsin_A_like_plant"/>
    <property type="match status" value="1"/>
</dbReference>
<keyword evidence="4" id="KW-0378">Hydrolase</keyword>
<dbReference type="PRINTS" id="PR00792">
    <property type="entry name" value="PEPSIN"/>
</dbReference>
<sequence>MASSLFLLFFISLISLLFVETLSDDTGAVKLPLRQFHAGSTPPPSKEWRLRLAGIASASLVRARHLKNPEYAPLPLYPHSYGGYSVSLEFGTPPQKTDLIMDTGSHLVWIPCTRKYLCRNCSFPGTHNGITPFIPKSSSSSKIIGCKNPKCGWIHSPEFLSGCRSCSSGNCTQICPPYFILYGSGSTGGLLLSETLRLRGKGIPNFAVGCSVVSSRQPAGVAGLGRGSPSLPAQLGAKRFSYCMASHRFDDNPRGAGALVLNGEEKGNFSYTPLVKNPATGKPTFGVFYYVALRKISVGGKSVKVPYEHLRPGPDGNGGTIVDSGTTFTYMSAPLLDAVAREFETQVSGKHPRASTVESETGLRPCFVFPVKSKSPVAPPELTLHFKGGAKMRLPAANYFSFVGDSVICLTIVSDGVEGSVQSDGPSIILGNYQQQNFLIEYDLEKERFGFREQRCQES</sequence>
<keyword evidence="10" id="KW-1185">Reference proteome</keyword>
<dbReference type="EMBL" id="JAINDJ010000003">
    <property type="protein sequence ID" value="KAG9455037.1"/>
    <property type="molecule type" value="Genomic_DNA"/>
</dbReference>
<dbReference type="GO" id="GO:0006508">
    <property type="term" value="P:proteolysis"/>
    <property type="evidence" value="ECO:0007669"/>
    <property type="project" value="UniProtKB-KW"/>
</dbReference>
<gene>
    <name evidence="9" type="ORF">H6P81_007941</name>
</gene>
<evidence type="ECO:0000256" key="3">
    <source>
        <dbReference type="ARBA" id="ARBA00022750"/>
    </source>
</evidence>
<dbReference type="Pfam" id="PF14543">
    <property type="entry name" value="TAXi_N"/>
    <property type="match status" value="1"/>
</dbReference>
<dbReference type="AlphaFoldDB" id="A0AAV7F4X9"/>
<comment type="caution">
    <text evidence="9">The sequence shown here is derived from an EMBL/GenBank/DDBJ whole genome shotgun (WGS) entry which is preliminary data.</text>
</comment>
<protein>
    <recommendedName>
        <fullName evidence="8">Peptidase A1 domain-containing protein</fullName>
    </recommendedName>
</protein>
<evidence type="ECO:0000256" key="4">
    <source>
        <dbReference type="ARBA" id="ARBA00022801"/>
    </source>
</evidence>
<keyword evidence="2" id="KW-0645">Protease</keyword>
<dbReference type="InterPro" id="IPR033121">
    <property type="entry name" value="PEPTIDASE_A1"/>
</dbReference>
<dbReference type="PANTHER" id="PTHR47967:SF36">
    <property type="entry name" value="PEPTIDASE A1 DOMAIN-CONTAINING PROTEIN"/>
    <property type="match status" value="1"/>
</dbReference>